<dbReference type="InterPro" id="IPR003789">
    <property type="entry name" value="Asn/Gln_tRNA_amidoTrase-B-like"/>
</dbReference>
<dbReference type="InterPro" id="IPR023168">
    <property type="entry name" value="GatB_Yqey_C_2"/>
</dbReference>
<reference evidence="1" key="2">
    <citation type="submission" date="2023-03" db="EMBL/GenBank/DDBJ databases">
        <authorList>
            <person name="Zhang Z."/>
        </authorList>
    </citation>
    <scope>NUCLEOTIDE SEQUENCE</scope>
    <source>
        <strain evidence="1">DSA</strain>
    </source>
</reference>
<dbReference type="AlphaFoldDB" id="A0AAW7Z8S7"/>
<sequence length="145" mass="16507">MKARLMEDMKQAMKAKDKLKVDTIRMVNAAIKNVEINEKRELSEEDVISVVAKEIKLRRDAMVEYKKAERPDEVEKLEREIEILLVYMPEQLSEEQVREIVKEVVQQTGAQGPKDMGKVMGALMPKVKGKADGKLVSNIVKELLG</sequence>
<dbReference type="InterPro" id="IPR042184">
    <property type="entry name" value="YqeY/Aim41_N"/>
</dbReference>
<dbReference type="PANTHER" id="PTHR28055:SF1">
    <property type="entry name" value="ALTERED INHERITANCE OF MITOCHONDRIA PROTEIN 41, MITOCHONDRIAL"/>
    <property type="match status" value="1"/>
</dbReference>
<dbReference type="RefSeq" id="WP_304540901.1">
    <property type="nucleotide sequence ID" value="NZ_JARPTC010000003.1"/>
</dbReference>
<name>A0AAW7Z8S7_9FIRM</name>
<gene>
    <name evidence="1" type="ORF">P6N53_02440</name>
</gene>
<comment type="caution">
    <text evidence="1">The sequence shown here is derived from an EMBL/GenBank/DDBJ whole genome shotgun (WGS) entry which is preliminary data.</text>
</comment>
<dbReference type="PANTHER" id="PTHR28055">
    <property type="entry name" value="ALTERED INHERITANCE OF MITOCHONDRIA PROTEIN 41, MITOCHONDRIAL"/>
    <property type="match status" value="1"/>
</dbReference>
<evidence type="ECO:0000313" key="1">
    <source>
        <dbReference type="EMBL" id="MDO7786079.1"/>
    </source>
</evidence>
<organism evidence="1 2">
    <name type="scientific">Desulforamulus aquiferis</name>
    <dbReference type="NCBI Taxonomy" id="1397668"/>
    <lineage>
        <taxon>Bacteria</taxon>
        <taxon>Bacillati</taxon>
        <taxon>Bacillota</taxon>
        <taxon>Clostridia</taxon>
        <taxon>Eubacteriales</taxon>
        <taxon>Peptococcaceae</taxon>
        <taxon>Desulforamulus</taxon>
    </lineage>
</organism>
<dbReference type="InterPro" id="IPR019004">
    <property type="entry name" value="YqeY/Aim41"/>
</dbReference>
<proteinExistence type="predicted"/>
<evidence type="ECO:0000313" key="2">
    <source>
        <dbReference type="Proteomes" id="UP001172911"/>
    </source>
</evidence>
<dbReference type="GO" id="GO:0016884">
    <property type="term" value="F:carbon-nitrogen ligase activity, with glutamine as amido-N-donor"/>
    <property type="evidence" value="ECO:0007669"/>
    <property type="project" value="InterPro"/>
</dbReference>
<dbReference type="Proteomes" id="UP001172911">
    <property type="component" value="Unassembled WGS sequence"/>
</dbReference>
<dbReference type="SUPFAM" id="SSF89095">
    <property type="entry name" value="GatB/YqeY motif"/>
    <property type="match status" value="1"/>
</dbReference>
<accession>A0AAW7Z8S7</accession>
<dbReference type="Gene3D" id="1.10.1510.10">
    <property type="entry name" value="Uncharacterised protein YqeY/AIM41 PF09424, N-terminal domain"/>
    <property type="match status" value="1"/>
</dbReference>
<keyword evidence="2" id="KW-1185">Reference proteome</keyword>
<dbReference type="Pfam" id="PF09424">
    <property type="entry name" value="YqeY"/>
    <property type="match status" value="1"/>
</dbReference>
<reference evidence="1" key="1">
    <citation type="journal article" date="2023" name="J. Hazard. Mater.">
        <title>Anaerobic biodegradation of pyrene and benzo[a]pyrene by a new sulfate-reducing Desulforamulus aquiferis strain DSA.</title>
        <authorList>
            <person name="Zhang Z."/>
            <person name="Sun J."/>
            <person name="Gong X."/>
            <person name="Wang C."/>
            <person name="Wang H."/>
        </authorList>
    </citation>
    <scope>NUCLEOTIDE SEQUENCE</scope>
    <source>
        <strain evidence="1">DSA</strain>
    </source>
</reference>
<dbReference type="Gene3D" id="1.10.10.410">
    <property type="match status" value="1"/>
</dbReference>
<dbReference type="EMBL" id="JARPTC010000003">
    <property type="protein sequence ID" value="MDO7786079.1"/>
    <property type="molecule type" value="Genomic_DNA"/>
</dbReference>
<protein>
    <submittedName>
        <fullName evidence="1">GatB/YqeY domain-containing protein</fullName>
    </submittedName>
</protein>